<dbReference type="AlphaFoldDB" id="A0A0C3CXE9"/>
<comment type="subcellular location">
    <subcellularLocation>
        <location evidence="1">Membrane</location>
        <topology evidence="1">Multi-pass membrane protein</topology>
    </subcellularLocation>
</comment>
<feature type="transmembrane region" description="Helical" evidence="5">
    <location>
        <begin position="144"/>
        <end position="163"/>
    </location>
</feature>
<dbReference type="GO" id="GO:0022857">
    <property type="term" value="F:transmembrane transporter activity"/>
    <property type="evidence" value="ECO:0007669"/>
    <property type="project" value="InterPro"/>
</dbReference>
<feature type="transmembrane region" description="Helical" evidence="5">
    <location>
        <begin position="328"/>
        <end position="348"/>
    </location>
</feature>
<sequence>MACSAHDSVLTQNPIPPTATAREDVTLAKKALSDSMTMRPLRKDTNTSCGSSSNHIHSNLASTVAPTIEYKVYRRRYFGLFQLVLLNIIVSWDWLSFAASSTTISQYYDVSVSAVNWFSTSSQFAFAAASPLTMWTLNRGGPKSAIIIASIFILLGNWIRYGATVVGQSGNFGAVMFGQILTGIAQPFVLATPTTYSDLWFTSEGRVAATAVMTLANPLGGALAQLVDPFWTNTPGDVPNMVLYIAIISSIATIPSIFIYAKPPTPVSASAFDPKQPLLPSLKQVFSSPEFYMIAIPFIVFVALFTVISSLINQILGPYSFSQSEAGIGGGLLILVGLVFAAIISPIVDRTKAHLLAVRILVPIISTCYLAFIWAPQSRSLALVYVILSIQGAASFSLLPLALELLIEITHPVSPEVTSTICWCLSELFGGIGIIIGNNLRDPGIGDGTADNGTSMPPGNMHRTLISMAVCSLIIVPLPLALGCFGRGDREIYCLRVRDDPSRESMQ</sequence>
<evidence type="ECO:0000256" key="4">
    <source>
        <dbReference type="ARBA" id="ARBA00023136"/>
    </source>
</evidence>
<proteinExistence type="predicted"/>
<keyword evidence="3 5" id="KW-1133">Transmembrane helix</keyword>
<evidence type="ECO:0000256" key="2">
    <source>
        <dbReference type="ARBA" id="ARBA00022692"/>
    </source>
</evidence>
<feature type="transmembrane region" description="Helical" evidence="5">
    <location>
        <begin position="291"/>
        <end position="316"/>
    </location>
</feature>
<reference evidence="7" key="2">
    <citation type="submission" date="2015-01" db="EMBL/GenBank/DDBJ databases">
        <title>Evolutionary Origins and Diversification of the Mycorrhizal Mutualists.</title>
        <authorList>
            <consortium name="DOE Joint Genome Institute"/>
            <consortium name="Mycorrhizal Genomics Consortium"/>
            <person name="Kohler A."/>
            <person name="Kuo A."/>
            <person name="Nagy L.G."/>
            <person name="Floudas D."/>
            <person name="Copeland A."/>
            <person name="Barry K.W."/>
            <person name="Cichocki N."/>
            <person name="Veneault-Fourrey C."/>
            <person name="LaButti K."/>
            <person name="Lindquist E.A."/>
            <person name="Lipzen A."/>
            <person name="Lundell T."/>
            <person name="Morin E."/>
            <person name="Murat C."/>
            <person name="Riley R."/>
            <person name="Ohm R."/>
            <person name="Sun H."/>
            <person name="Tunlid A."/>
            <person name="Henrissat B."/>
            <person name="Grigoriev I.V."/>
            <person name="Hibbett D.S."/>
            <person name="Martin F."/>
        </authorList>
    </citation>
    <scope>NUCLEOTIDE SEQUENCE [LARGE SCALE GENOMIC DNA]</scope>
    <source>
        <strain evidence="7">Zn</strain>
    </source>
</reference>
<name>A0A0C3CXE9_OIDMZ</name>
<dbReference type="HOGENOM" id="CLU_023132_2_1_1"/>
<dbReference type="InterPro" id="IPR049680">
    <property type="entry name" value="FLVCR1-2_SLC49-like"/>
</dbReference>
<keyword evidence="4 5" id="KW-0472">Membrane</keyword>
<feature type="transmembrane region" description="Helical" evidence="5">
    <location>
        <begin position="241"/>
        <end position="261"/>
    </location>
</feature>
<dbReference type="InParanoid" id="A0A0C3CXE9"/>
<dbReference type="Pfam" id="PF07690">
    <property type="entry name" value="MFS_1"/>
    <property type="match status" value="1"/>
</dbReference>
<feature type="transmembrane region" description="Helical" evidence="5">
    <location>
        <begin position="465"/>
        <end position="486"/>
    </location>
</feature>
<feature type="transmembrane region" description="Helical" evidence="5">
    <location>
        <begin position="381"/>
        <end position="405"/>
    </location>
</feature>
<evidence type="ECO:0000313" key="6">
    <source>
        <dbReference type="EMBL" id="KIM94362.1"/>
    </source>
</evidence>
<evidence type="ECO:0000256" key="5">
    <source>
        <dbReference type="SAM" id="Phobius"/>
    </source>
</evidence>
<dbReference type="EMBL" id="KN832890">
    <property type="protein sequence ID" value="KIM94362.1"/>
    <property type="molecule type" value="Genomic_DNA"/>
</dbReference>
<accession>A0A0C3CXE9</accession>
<dbReference type="OrthoDB" id="422206at2759"/>
<evidence type="ECO:0000256" key="3">
    <source>
        <dbReference type="ARBA" id="ARBA00022989"/>
    </source>
</evidence>
<feature type="transmembrane region" description="Helical" evidence="5">
    <location>
        <begin position="355"/>
        <end position="375"/>
    </location>
</feature>
<gene>
    <name evidence="6" type="ORF">OIDMADRAFT_45764</name>
</gene>
<reference evidence="6 7" key="1">
    <citation type="submission" date="2014-04" db="EMBL/GenBank/DDBJ databases">
        <authorList>
            <consortium name="DOE Joint Genome Institute"/>
            <person name="Kuo A."/>
            <person name="Martino E."/>
            <person name="Perotto S."/>
            <person name="Kohler A."/>
            <person name="Nagy L.G."/>
            <person name="Floudas D."/>
            <person name="Copeland A."/>
            <person name="Barry K.W."/>
            <person name="Cichocki N."/>
            <person name="Veneault-Fourrey C."/>
            <person name="LaButti K."/>
            <person name="Lindquist E.A."/>
            <person name="Lipzen A."/>
            <person name="Lundell T."/>
            <person name="Morin E."/>
            <person name="Murat C."/>
            <person name="Sun H."/>
            <person name="Tunlid A."/>
            <person name="Henrissat B."/>
            <person name="Grigoriev I.V."/>
            <person name="Hibbett D.S."/>
            <person name="Martin F."/>
            <person name="Nordberg H.P."/>
            <person name="Cantor M.N."/>
            <person name="Hua S.X."/>
        </authorList>
    </citation>
    <scope>NUCLEOTIDE SEQUENCE [LARGE SCALE GENOMIC DNA]</scope>
    <source>
        <strain evidence="6 7">Zn</strain>
    </source>
</reference>
<keyword evidence="7" id="KW-1185">Reference proteome</keyword>
<dbReference type="Gene3D" id="1.20.1250.20">
    <property type="entry name" value="MFS general substrate transporter like domains"/>
    <property type="match status" value="1"/>
</dbReference>
<dbReference type="PANTHER" id="PTHR10924:SF6">
    <property type="entry name" value="SOLUTE CARRIER FAMILY 49 MEMBER A3"/>
    <property type="match status" value="1"/>
</dbReference>
<dbReference type="InterPro" id="IPR036259">
    <property type="entry name" value="MFS_trans_sf"/>
</dbReference>
<feature type="transmembrane region" description="Helical" evidence="5">
    <location>
        <begin position="77"/>
        <end position="95"/>
    </location>
</feature>
<dbReference type="InterPro" id="IPR011701">
    <property type="entry name" value="MFS"/>
</dbReference>
<organism evidence="6 7">
    <name type="scientific">Oidiodendron maius (strain Zn)</name>
    <dbReference type="NCBI Taxonomy" id="913774"/>
    <lineage>
        <taxon>Eukaryota</taxon>
        <taxon>Fungi</taxon>
        <taxon>Dikarya</taxon>
        <taxon>Ascomycota</taxon>
        <taxon>Pezizomycotina</taxon>
        <taxon>Leotiomycetes</taxon>
        <taxon>Leotiomycetes incertae sedis</taxon>
        <taxon>Myxotrichaceae</taxon>
        <taxon>Oidiodendron</taxon>
    </lineage>
</organism>
<protein>
    <recommendedName>
        <fullName evidence="8">Major facilitator superfamily (MFS) profile domain-containing protein</fullName>
    </recommendedName>
</protein>
<dbReference type="SUPFAM" id="SSF103473">
    <property type="entry name" value="MFS general substrate transporter"/>
    <property type="match status" value="1"/>
</dbReference>
<evidence type="ECO:0008006" key="8">
    <source>
        <dbReference type="Google" id="ProtNLM"/>
    </source>
</evidence>
<dbReference type="PANTHER" id="PTHR10924">
    <property type="entry name" value="MAJOR FACILITATOR SUPERFAMILY PROTEIN-RELATED"/>
    <property type="match status" value="1"/>
</dbReference>
<dbReference type="GO" id="GO:0016020">
    <property type="term" value="C:membrane"/>
    <property type="evidence" value="ECO:0007669"/>
    <property type="project" value="UniProtKB-SubCell"/>
</dbReference>
<evidence type="ECO:0000313" key="7">
    <source>
        <dbReference type="Proteomes" id="UP000054321"/>
    </source>
</evidence>
<dbReference type="Proteomes" id="UP000054321">
    <property type="component" value="Unassembled WGS sequence"/>
</dbReference>
<keyword evidence="2 5" id="KW-0812">Transmembrane</keyword>
<evidence type="ECO:0000256" key="1">
    <source>
        <dbReference type="ARBA" id="ARBA00004141"/>
    </source>
</evidence>